<protein>
    <submittedName>
        <fullName evidence="1">Uncharacterized protein</fullName>
    </submittedName>
</protein>
<evidence type="ECO:0000313" key="1">
    <source>
        <dbReference type="EMBL" id="SGZ37991.1"/>
    </source>
</evidence>
<accession>A0A1L0CTA6</accession>
<reference evidence="2" key="1">
    <citation type="submission" date="2016-11" db="EMBL/GenBank/DDBJ databases">
        <authorList>
            <person name="Guldener U."/>
        </authorList>
    </citation>
    <scope>NUCLEOTIDE SEQUENCE [LARGE SCALE GENOMIC DNA]</scope>
</reference>
<dbReference type="Proteomes" id="UP000183365">
    <property type="component" value="Unassembled WGS sequence"/>
</dbReference>
<gene>
    <name evidence="1" type="ORF">HGUI_00191</name>
</gene>
<keyword evidence="2" id="KW-1185">Reference proteome</keyword>
<proteinExistence type="predicted"/>
<dbReference type="OrthoDB" id="10342644at2759"/>
<dbReference type="EMBL" id="FQNF01000002">
    <property type="protein sequence ID" value="SGZ37991.1"/>
    <property type="molecule type" value="Genomic_DNA"/>
</dbReference>
<name>A0A1L0CTA6_9ASCO</name>
<dbReference type="AlphaFoldDB" id="A0A1L0CTA6"/>
<organism evidence="1 2">
    <name type="scientific">Hanseniaspora guilliermondii</name>
    <dbReference type="NCBI Taxonomy" id="56406"/>
    <lineage>
        <taxon>Eukaryota</taxon>
        <taxon>Fungi</taxon>
        <taxon>Dikarya</taxon>
        <taxon>Ascomycota</taxon>
        <taxon>Saccharomycotina</taxon>
        <taxon>Saccharomycetes</taxon>
        <taxon>Saccharomycodales</taxon>
        <taxon>Saccharomycodaceae</taxon>
        <taxon>Hanseniaspora</taxon>
    </lineage>
</organism>
<evidence type="ECO:0000313" key="2">
    <source>
        <dbReference type="Proteomes" id="UP000183365"/>
    </source>
</evidence>
<dbReference type="VEuPathDB" id="FungiDB:HGUI_00191"/>
<sequence length="171" mass="20764">MTIKNIIDKEFSNTKYEVSINDIYVLIRFCDQFYEHGVCTMEYIQKFYYDYTKKSSSFEIDAKFIHLLGIFSLLVLNEEINNTDFKRNFKYLIIRYFGNDLLEISNRFDINLDDGINVYDYKERLDYLLNLLFNKEFNKRIKTYISDLRTRMKTEMLFKNLVLDFDVKTPI</sequence>